<dbReference type="InterPro" id="IPR014757">
    <property type="entry name" value="Tscrpt_reg_IclR_C"/>
</dbReference>
<dbReference type="PANTHER" id="PTHR30136:SF35">
    <property type="entry name" value="HTH-TYPE TRANSCRIPTIONAL REGULATOR RV1719"/>
    <property type="match status" value="1"/>
</dbReference>
<evidence type="ECO:0000256" key="1">
    <source>
        <dbReference type="ARBA" id="ARBA00023015"/>
    </source>
</evidence>
<dbReference type="GO" id="GO:0045892">
    <property type="term" value="P:negative regulation of DNA-templated transcription"/>
    <property type="evidence" value="ECO:0007669"/>
    <property type="project" value="TreeGrafter"/>
</dbReference>
<sequence>MEHPGKIQSVENAFQIIEFIRDQGSANLTTIADEIGLSESTTHYHLSTLKSHNVVDKRGNQYHLGYQLLEYGGIVKSRTQLYTYAKPHMDRIAIETDLAVYLGIEDQREIVHIASISMEGTSIIGDHDGKRTEFHSAALGKAILAFLPEEEVQEILVDLDFPEFTDKTITNPDDLREYLDTVVDQGYAINDEEDFRGWKGIAVPILSRDGVEGAISVAGPKSKINNQQESIVQLLKESRDEIELNYNVEQ</sequence>
<dbReference type="InterPro" id="IPR029016">
    <property type="entry name" value="GAF-like_dom_sf"/>
</dbReference>
<dbReference type="RefSeq" id="WP_162414570.1">
    <property type="nucleotide sequence ID" value="NZ_JAHQXE010000006.1"/>
</dbReference>
<organism evidence="6 7">
    <name type="scientific">Haloarcula salina</name>
    <dbReference type="NCBI Taxonomy" id="1429914"/>
    <lineage>
        <taxon>Archaea</taxon>
        <taxon>Methanobacteriati</taxon>
        <taxon>Methanobacteriota</taxon>
        <taxon>Stenosarchaea group</taxon>
        <taxon>Halobacteria</taxon>
        <taxon>Halobacteriales</taxon>
        <taxon>Haloarculaceae</taxon>
        <taxon>Haloarcula</taxon>
    </lineage>
</organism>
<dbReference type="InterPro" id="IPR036390">
    <property type="entry name" value="WH_DNA-bd_sf"/>
</dbReference>
<accession>A0AA41G4T2</accession>
<comment type="caution">
    <text evidence="6">The sequence shown here is derived from an EMBL/GenBank/DDBJ whole genome shotgun (WGS) entry which is preliminary data.</text>
</comment>
<dbReference type="InterPro" id="IPR011991">
    <property type="entry name" value="ArsR-like_HTH"/>
</dbReference>
<dbReference type="PROSITE" id="PS51078">
    <property type="entry name" value="ICLR_ED"/>
    <property type="match status" value="1"/>
</dbReference>
<name>A0AA41G4T2_9EURY</name>
<evidence type="ECO:0000259" key="5">
    <source>
        <dbReference type="PROSITE" id="PS51078"/>
    </source>
</evidence>
<dbReference type="SUPFAM" id="SSF55781">
    <property type="entry name" value="GAF domain-like"/>
    <property type="match status" value="1"/>
</dbReference>
<dbReference type="AlphaFoldDB" id="A0AA41G4T2"/>
<keyword evidence="7" id="KW-1185">Reference proteome</keyword>
<protein>
    <submittedName>
        <fullName evidence="6">IclR family transcriptional regulator</fullName>
    </submittedName>
</protein>
<dbReference type="SUPFAM" id="SSF46785">
    <property type="entry name" value="Winged helix' DNA-binding domain"/>
    <property type="match status" value="1"/>
</dbReference>
<gene>
    <name evidence="6" type="ORF">KTS37_17155</name>
</gene>
<dbReference type="PROSITE" id="PS51077">
    <property type="entry name" value="HTH_ICLR"/>
    <property type="match status" value="1"/>
</dbReference>
<keyword evidence="3" id="KW-0804">Transcription</keyword>
<dbReference type="Gene3D" id="3.30.450.40">
    <property type="match status" value="1"/>
</dbReference>
<dbReference type="Pfam" id="PF09339">
    <property type="entry name" value="HTH_IclR"/>
    <property type="match status" value="1"/>
</dbReference>
<keyword evidence="1" id="KW-0805">Transcription regulation</keyword>
<proteinExistence type="predicted"/>
<dbReference type="EMBL" id="JAHQXE010000006">
    <property type="protein sequence ID" value="MBV0903513.1"/>
    <property type="molecule type" value="Genomic_DNA"/>
</dbReference>
<dbReference type="InterPro" id="IPR036388">
    <property type="entry name" value="WH-like_DNA-bd_sf"/>
</dbReference>
<evidence type="ECO:0000256" key="2">
    <source>
        <dbReference type="ARBA" id="ARBA00023125"/>
    </source>
</evidence>
<evidence type="ECO:0000256" key="3">
    <source>
        <dbReference type="ARBA" id="ARBA00023163"/>
    </source>
</evidence>
<dbReference type="GO" id="GO:0003700">
    <property type="term" value="F:DNA-binding transcription factor activity"/>
    <property type="evidence" value="ECO:0007669"/>
    <property type="project" value="TreeGrafter"/>
</dbReference>
<dbReference type="Proteomes" id="UP001166304">
    <property type="component" value="Unassembled WGS sequence"/>
</dbReference>
<feature type="domain" description="HTH iclR-type" evidence="4">
    <location>
        <begin position="7"/>
        <end position="66"/>
    </location>
</feature>
<dbReference type="GO" id="GO:0003677">
    <property type="term" value="F:DNA binding"/>
    <property type="evidence" value="ECO:0007669"/>
    <property type="project" value="UniProtKB-KW"/>
</dbReference>
<evidence type="ECO:0000259" key="4">
    <source>
        <dbReference type="PROSITE" id="PS51077"/>
    </source>
</evidence>
<keyword evidence="2" id="KW-0238">DNA-binding</keyword>
<dbReference type="InterPro" id="IPR005471">
    <property type="entry name" value="Tscrpt_reg_IclR_N"/>
</dbReference>
<evidence type="ECO:0000313" key="7">
    <source>
        <dbReference type="Proteomes" id="UP001166304"/>
    </source>
</evidence>
<dbReference type="InterPro" id="IPR050707">
    <property type="entry name" value="HTH_MetabolicPath_Reg"/>
</dbReference>
<reference evidence="6" key="1">
    <citation type="submission" date="2021-06" db="EMBL/GenBank/DDBJ databases">
        <title>New haloarchaea isolates fom saline soil.</title>
        <authorList>
            <person name="Duran-Viseras A."/>
            <person name="Sanchez-Porro C.S."/>
            <person name="Ventosa A."/>
        </authorList>
    </citation>
    <scope>NUCLEOTIDE SEQUENCE</scope>
    <source>
        <strain evidence="6">JCM 18369</strain>
    </source>
</reference>
<dbReference type="PANTHER" id="PTHR30136">
    <property type="entry name" value="HELIX-TURN-HELIX TRANSCRIPTIONAL REGULATOR, ICLR FAMILY"/>
    <property type="match status" value="1"/>
</dbReference>
<evidence type="ECO:0000313" key="6">
    <source>
        <dbReference type="EMBL" id="MBV0903513.1"/>
    </source>
</evidence>
<dbReference type="SMART" id="SM00346">
    <property type="entry name" value="HTH_ICLR"/>
    <property type="match status" value="1"/>
</dbReference>
<dbReference type="CDD" id="cd00090">
    <property type="entry name" value="HTH_ARSR"/>
    <property type="match status" value="1"/>
</dbReference>
<feature type="domain" description="IclR-ED" evidence="5">
    <location>
        <begin position="67"/>
        <end position="250"/>
    </location>
</feature>
<dbReference type="Pfam" id="PF01614">
    <property type="entry name" value="IclR_C"/>
    <property type="match status" value="1"/>
</dbReference>
<dbReference type="Gene3D" id="1.10.10.10">
    <property type="entry name" value="Winged helix-like DNA-binding domain superfamily/Winged helix DNA-binding domain"/>
    <property type="match status" value="1"/>
</dbReference>